<evidence type="ECO:0000313" key="3">
    <source>
        <dbReference type="EMBL" id="CAC5387194.1"/>
    </source>
</evidence>
<dbReference type="PANTHER" id="PTHR24198:SF165">
    <property type="entry name" value="ANKYRIN REPEAT-CONTAINING PROTEIN-RELATED"/>
    <property type="match status" value="1"/>
</dbReference>
<reference evidence="3 4" key="1">
    <citation type="submission" date="2020-06" db="EMBL/GenBank/DDBJ databases">
        <authorList>
            <person name="Li R."/>
            <person name="Bekaert M."/>
        </authorList>
    </citation>
    <scope>NUCLEOTIDE SEQUENCE [LARGE SCALE GENOMIC DNA]</scope>
    <source>
        <strain evidence="4">wild</strain>
    </source>
</reference>
<sequence length="214" mass="24319">MDDNDVDFINCLFGGGFRHITKEVTAKLLKYKNNIGNTPLHILTMNVVVQERPGTSLIILQKCFSAGVDINCTNNLGETALHLLIQNTRPEYTFTKENEQFLRCLLENRADINLQNVFGISPIFQCWNGDVMSVRLEMGADLNTQDKFGRTSLLAMFIYKPSAEEIEQLLVKDACLNQRDFHGNNALHFAVWHALDLETIFYMINNGIESTKDN</sequence>
<dbReference type="Gene3D" id="1.25.40.20">
    <property type="entry name" value="Ankyrin repeat-containing domain"/>
    <property type="match status" value="1"/>
</dbReference>
<proteinExistence type="predicted"/>
<organism evidence="3 4">
    <name type="scientific">Mytilus coruscus</name>
    <name type="common">Sea mussel</name>
    <dbReference type="NCBI Taxonomy" id="42192"/>
    <lineage>
        <taxon>Eukaryota</taxon>
        <taxon>Metazoa</taxon>
        <taxon>Spiralia</taxon>
        <taxon>Lophotrochozoa</taxon>
        <taxon>Mollusca</taxon>
        <taxon>Bivalvia</taxon>
        <taxon>Autobranchia</taxon>
        <taxon>Pteriomorphia</taxon>
        <taxon>Mytilida</taxon>
        <taxon>Mytiloidea</taxon>
        <taxon>Mytilidae</taxon>
        <taxon>Mytilinae</taxon>
        <taxon>Mytilus</taxon>
    </lineage>
</organism>
<dbReference type="EMBL" id="CACVKT020003992">
    <property type="protein sequence ID" value="CAC5387194.1"/>
    <property type="molecule type" value="Genomic_DNA"/>
</dbReference>
<keyword evidence="4" id="KW-1185">Reference proteome</keyword>
<gene>
    <name evidence="3" type="ORF">MCOR_22560</name>
</gene>
<dbReference type="Proteomes" id="UP000507470">
    <property type="component" value="Unassembled WGS sequence"/>
</dbReference>
<evidence type="ECO:0000256" key="1">
    <source>
        <dbReference type="ARBA" id="ARBA00022737"/>
    </source>
</evidence>
<dbReference type="Pfam" id="PF12796">
    <property type="entry name" value="Ank_2"/>
    <property type="match status" value="1"/>
</dbReference>
<evidence type="ECO:0000256" key="2">
    <source>
        <dbReference type="ARBA" id="ARBA00023043"/>
    </source>
</evidence>
<dbReference type="OrthoDB" id="5406014at2759"/>
<dbReference type="SMART" id="SM00248">
    <property type="entry name" value="ANK"/>
    <property type="match status" value="3"/>
</dbReference>
<dbReference type="InterPro" id="IPR002110">
    <property type="entry name" value="Ankyrin_rpt"/>
</dbReference>
<accession>A0A6J8BWF5</accession>
<dbReference type="AlphaFoldDB" id="A0A6J8BWF5"/>
<keyword evidence="2" id="KW-0040">ANK repeat</keyword>
<name>A0A6J8BWF5_MYTCO</name>
<dbReference type="SUPFAM" id="SSF48403">
    <property type="entry name" value="Ankyrin repeat"/>
    <property type="match status" value="1"/>
</dbReference>
<dbReference type="PANTHER" id="PTHR24198">
    <property type="entry name" value="ANKYRIN REPEAT AND PROTEIN KINASE DOMAIN-CONTAINING PROTEIN"/>
    <property type="match status" value="1"/>
</dbReference>
<dbReference type="InterPro" id="IPR036770">
    <property type="entry name" value="Ankyrin_rpt-contain_sf"/>
</dbReference>
<protein>
    <submittedName>
        <fullName evidence="3">Uncharacterized protein</fullName>
    </submittedName>
</protein>
<evidence type="ECO:0000313" key="4">
    <source>
        <dbReference type="Proteomes" id="UP000507470"/>
    </source>
</evidence>
<keyword evidence="1" id="KW-0677">Repeat</keyword>